<keyword evidence="3" id="KW-1185">Reference proteome</keyword>
<evidence type="ECO:0000313" key="3">
    <source>
        <dbReference type="Proteomes" id="UP000317839"/>
    </source>
</evidence>
<dbReference type="InterPro" id="IPR037522">
    <property type="entry name" value="HD_GYP_dom"/>
</dbReference>
<feature type="domain" description="HD-GYP" evidence="1">
    <location>
        <begin position="162"/>
        <end position="358"/>
    </location>
</feature>
<dbReference type="PANTHER" id="PTHR43155">
    <property type="entry name" value="CYCLIC DI-GMP PHOSPHODIESTERASE PA4108-RELATED"/>
    <property type="match status" value="1"/>
</dbReference>
<dbReference type="InterPro" id="IPR003607">
    <property type="entry name" value="HD/PDEase_dom"/>
</dbReference>
<dbReference type="PANTHER" id="PTHR43155:SF2">
    <property type="entry name" value="CYCLIC DI-GMP PHOSPHODIESTERASE PA4108"/>
    <property type="match status" value="1"/>
</dbReference>
<evidence type="ECO:0000313" key="2">
    <source>
        <dbReference type="EMBL" id="TQV72773.1"/>
    </source>
</evidence>
<dbReference type="Gene3D" id="1.10.3210.10">
    <property type="entry name" value="Hypothetical protein af1432"/>
    <property type="match status" value="1"/>
</dbReference>
<dbReference type="SUPFAM" id="SSF109604">
    <property type="entry name" value="HD-domain/PDEase-like"/>
    <property type="match status" value="1"/>
</dbReference>
<proteinExistence type="predicted"/>
<dbReference type="CDD" id="cd00077">
    <property type="entry name" value="HDc"/>
    <property type="match status" value="1"/>
</dbReference>
<accession>A0A545T6C6</accession>
<comment type="caution">
    <text evidence="2">The sequence shown here is derived from an EMBL/GenBank/DDBJ whole genome shotgun (WGS) entry which is preliminary data.</text>
</comment>
<dbReference type="AlphaFoldDB" id="A0A545T6C6"/>
<protein>
    <submittedName>
        <fullName evidence="2">HD domain-containing protein</fullName>
    </submittedName>
</protein>
<name>A0A545T6C6_9GAMM</name>
<reference evidence="2 3" key="1">
    <citation type="submission" date="2019-06" db="EMBL/GenBank/DDBJ databases">
        <title>Draft genome of Aliikangiella marina GYP-15.</title>
        <authorList>
            <person name="Wang G."/>
        </authorList>
    </citation>
    <scope>NUCLEOTIDE SEQUENCE [LARGE SCALE GENOMIC DNA]</scope>
    <source>
        <strain evidence="2 3">GYP-15</strain>
    </source>
</reference>
<dbReference type="GO" id="GO:0008081">
    <property type="term" value="F:phosphoric diester hydrolase activity"/>
    <property type="evidence" value="ECO:0007669"/>
    <property type="project" value="UniProtKB-ARBA"/>
</dbReference>
<gene>
    <name evidence="2" type="ORF">FLL45_14980</name>
</gene>
<dbReference type="OrthoDB" id="9764808at2"/>
<dbReference type="Pfam" id="PF13487">
    <property type="entry name" value="HD_5"/>
    <property type="match status" value="1"/>
</dbReference>
<evidence type="ECO:0000259" key="1">
    <source>
        <dbReference type="PROSITE" id="PS51832"/>
    </source>
</evidence>
<dbReference type="EMBL" id="VIKR01000004">
    <property type="protein sequence ID" value="TQV72773.1"/>
    <property type="molecule type" value="Genomic_DNA"/>
</dbReference>
<sequence length="423" mass="47307">MSKSVPLDQLEAVPESLLEVGKSLPYDLYNARGNFLSAQNYIFRNEMEVAMVLNAKPMRLKLDEPTIKTQNSEELFDDTVGGEKTDSDDNFDAFDDSLAGTGSVELAFDDSSQPEAKKLKFDYTVIEGTQELINLFPKLFRAIHDDKELAIKLLKKMEDILFHVIAIDYDAAIGVVHMTEIKTQAEHCVFAAILAAIYSRTIGYPDRFVRLVANSAICMNMGAIKLHHQLNSEDSELSEDMLSEIRRHSEETVNLIAEVGIRHPTIKNAILHHHERPDGSGYPLGLHSVEIPDEALIIGIVDTYLAMIGPRAYRKKIQPKEALKAVLFEGHKYDSDFYTSFIKAIGVFPAGTFHELTNGDIVVIARRDPEHSTKPVVCRLKSAEGYIENTLKFRKLAATKQTVKAPFANGMSLGIRPTDLWKS</sequence>
<dbReference type="RefSeq" id="WP_142942884.1">
    <property type="nucleotide sequence ID" value="NZ_VIKR01000004.1"/>
</dbReference>
<organism evidence="2 3">
    <name type="scientific">Aliikangiella marina</name>
    <dbReference type="NCBI Taxonomy" id="1712262"/>
    <lineage>
        <taxon>Bacteria</taxon>
        <taxon>Pseudomonadati</taxon>
        <taxon>Pseudomonadota</taxon>
        <taxon>Gammaproteobacteria</taxon>
        <taxon>Oceanospirillales</taxon>
        <taxon>Pleioneaceae</taxon>
        <taxon>Aliikangiella</taxon>
    </lineage>
</organism>
<dbReference type="Proteomes" id="UP000317839">
    <property type="component" value="Unassembled WGS sequence"/>
</dbReference>
<dbReference type="PROSITE" id="PS51832">
    <property type="entry name" value="HD_GYP"/>
    <property type="match status" value="1"/>
</dbReference>